<dbReference type="GO" id="GO:0050660">
    <property type="term" value="F:flavin adenine dinucleotide binding"/>
    <property type="evidence" value="ECO:0007669"/>
    <property type="project" value="InterPro"/>
</dbReference>
<keyword evidence="4" id="KW-0503">Monooxygenase</keyword>
<dbReference type="GO" id="GO:0036383">
    <property type="term" value="F:3-hydroxy-9,10-secoandrosta-1,3,5(10)-triene-9,17-dione monooxygenase activity"/>
    <property type="evidence" value="ECO:0007669"/>
    <property type="project" value="UniProtKB-EC"/>
</dbReference>
<keyword evidence="5" id="KW-1185">Reference proteome</keyword>
<dbReference type="InterPro" id="IPR013107">
    <property type="entry name" value="Acyl-CoA_DH_C"/>
</dbReference>
<dbReference type="SUPFAM" id="SSF56645">
    <property type="entry name" value="Acyl-CoA dehydrogenase NM domain-like"/>
    <property type="match status" value="1"/>
</dbReference>
<name>A0A852TWF9_9ACTN</name>
<reference evidence="4 5" key="1">
    <citation type="submission" date="2020-07" db="EMBL/GenBank/DDBJ databases">
        <title>Sequencing the genomes of 1000 actinobacteria strains.</title>
        <authorList>
            <person name="Klenk H.-P."/>
        </authorList>
    </citation>
    <scope>NUCLEOTIDE SEQUENCE [LARGE SCALE GENOMIC DNA]</scope>
    <source>
        <strain evidence="4 5">CXB654</strain>
    </source>
</reference>
<dbReference type="InterPro" id="IPR036250">
    <property type="entry name" value="AcylCo_DH-like_C"/>
</dbReference>
<accession>A0A852TWF9</accession>
<evidence type="ECO:0000313" key="5">
    <source>
        <dbReference type="Proteomes" id="UP000589036"/>
    </source>
</evidence>
<sequence length="391" mass="42123">MTIVGSVRAAAPVLAAEDAGGARQGRLTDTAWAALQETGILRALQPRRWGGGETSPAEFLDAVVEASRVAPAAGWVSAVVGVHPWQVALFGEETQKEIWGDTPDRALASSYTPTGKVTRVPGGYRVSGRWAFSSGCLHCDGVILGGVVGIRDWNGHEVGDFTSVILDRDQYTIDKTWNTAGLQGTGSNDIVVDGAFVPEHRGQSHIDYTYHLGVPLPGRELNTAPLYRLPWAVLFNSVIAAGALGAARGFADAWIEATRERKSPRGGSLCDDPLTQQYLADAVYVVDGGLLRLRRAAEELLEIAEAGEWPERELRAYHRHTMARSAQEAGAAVTRLLRVSSGRTAYLDHPLHQRYQDVMAAVGHAFLVADPLGQTYAAIHLGSQNHPMTHL</sequence>
<dbReference type="InterPro" id="IPR009100">
    <property type="entry name" value="AcylCoA_DH/oxidase_NM_dom_sf"/>
</dbReference>
<keyword evidence="1 4" id="KW-0560">Oxidoreductase</keyword>
<dbReference type="SUPFAM" id="SSF47203">
    <property type="entry name" value="Acyl-CoA dehydrogenase C-terminal domain-like"/>
    <property type="match status" value="1"/>
</dbReference>
<comment type="caution">
    <text evidence="4">The sequence shown here is derived from an EMBL/GenBank/DDBJ whole genome shotgun (WGS) entry which is preliminary data.</text>
</comment>
<dbReference type="RefSeq" id="WP_179643176.1">
    <property type="nucleotide sequence ID" value="NZ_BAAAYY010000009.1"/>
</dbReference>
<evidence type="ECO:0000313" key="4">
    <source>
        <dbReference type="EMBL" id="NYE47182.1"/>
    </source>
</evidence>
<dbReference type="Proteomes" id="UP000589036">
    <property type="component" value="Unassembled WGS sequence"/>
</dbReference>
<feature type="domain" description="Acyl-CoA dehydrogenase C-terminal" evidence="3">
    <location>
        <begin position="238"/>
        <end position="367"/>
    </location>
</feature>
<dbReference type="InterPro" id="IPR037069">
    <property type="entry name" value="AcylCoA_DH/ox_N_sf"/>
</dbReference>
<evidence type="ECO:0000259" key="2">
    <source>
        <dbReference type="Pfam" id="PF02771"/>
    </source>
</evidence>
<dbReference type="Gene3D" id="1.20.140.10">
    <property type="entry name" value="Butyryl-CoA Dehydrogenase, subunit A, domain 3"/>
    <property type="match status" value="1"/>
</dbReference>
<evidence type="ECO:0000256" key="1">
    <source>
        <dbReference type="ARBA" id="ARBA00023002"/>
    </source>
</evidence>
<dbReference type="InterPro" id="IPR046373">
    <property type="entry name" value="Acyl-CoA_Oxase/DH_mid-dom_sf"/>
</dbReference>
<gene>
    <name evidence="4" type="ORF">HDA32_002302</name>
</gene>
<dbReference type="Gene3D" id="1.10.540.10">
    <property type="entry name" value="Acyl-CoA dehydrogenase/oxidase, N-terminal domain"/>
    <property type="match status" value="1"/>
</dbReference>
<dbReference type="EMBL" id="JACCCC010000001">
    <property type="protein sequence ID" value="NYE47182.1"/>
    <property type="molecule type" value="Genomic_DNA"/>
</dbReference>
<dbReference type="Pfam" id="PF02771">
    <property type="entry name" value="Acyl-CoA_dh_N"/>
    <property type="match status" value="1"/>
</dbReference>
<dbReference type="PIRSF" id="PIRSF016578">
    <property type="entry name" value="HsaA"/>
    <property type="match status" value="1"/>
</dbReference>
<proteinExistence type="predicted"/>
<organism evidence="4 5">
    <name type="scientific">Spinactinospora alkalitolerans</name>
    <dbReference type="NCBI Taxonomy" id="687207"/>
    <lineage>
        <taxon>Bacteria</taxon>
        <taxon>Bacillati</taxon>
        <taxon>Actinomycetota</taxon>
        <taxon>Actinomycetes</taxon>
        <taxon>Streptosporangiales</taxon>
        <taxon>Nocardiopsidaceae</taxon>
        <taxon>Spinactinospora</taxon>
    </lineage>
</organism>
<dbReference type="Pfam" id="PF08028">
    <property type="entry name" value="Acyl-CoA_dh_2"/>
    <property type="match status" value="1"/>
</dbReference>
<protein>
    <submittedName>
        <fullName evidence="4">3-hydroxy-9,10-secoandrosta-1,3,5(10)-triene-9, 17-dione monooxygenase</fullName>
        <ecNumber evidence="4">1.14.14.12</ecNumber>
    </submittedName>
</protein>
<dbReference type="AlphaFoldDB" id="A0A852TWF9"/>
<dbReference type="GO" id="GO:0016627">
    <property type="term" value="F:oxidoreductase activity, acting on the CH-CH group of donors"/>
    <property type="evidence" value="ECO:0007669"/>
    <property type="project" value="InterPro"/>
</dbReference>
<dbReference type="EC" id="1.14.14.12" evidence="4"/>
<dbReference type="InterPro" id="IPR013786">
    <property type="entry name" value="AcylCoA_DH/ox_N"/>
</dbReference>
<evidence type="ECO:0000259" key="3">
    <source>
        <dbReference type="Pfam" id="PF08028"/>
    </source>
</evidence>
<dbReference type="Gene3D" id="2.40.110.10">
    <property type="entry name" value="Butyryl-CoA Dehydrogenase, subunit A, domain 2"/>
    <property type="match status" value="1"/>
</dbReference>
<feature type="domain" description="Acyl-CoA dehydrogenase/oxidase N-terminal" evidence="2">
    <location>
        <begin position="23"/>
        <end position="99"/>
    </location>
</feature>